<dbReference type="AlphaFoldDB" id="A0A9X5BHI4"/>
<dbReference type="GO" id="GO:0005886">
    <property type="term" value="C:plasma membrane"/>
    <property type="evidence" value="ECO:0007669"/>
    <property type="project" value="UniProtKB-SubCell"/>
</dbReference>
<feature type="transmembrane region" description="Helical" evidence="10">
    <location>
        <begin position="198"/>
        <end position="220"/>
    </location>
</feature>
<evidence type="ECO:0000256" key="8">
    <source>
        <dbReference type="ARBA" id="ARBA00023136"/>
    </source>
</evidence>
<feature type="transmembrane region" description="Helical" evidence="10">
    <location>
        <begin position="98"/>
        <end position="120"/>
    </location>
</feature>
<comment type="subcellular location">
    <subcellularLocation>
        <location evidence="1">Cell membrane</location>
        <topology evidence="1">Multi-pass membrane protein</topology>
    </subcellularLocation>
</comment>
<evidence type="ECO:0000256" key="7">
    <source>
        <dbReference type="ARBA" id="ARBA00022989"/>
    </source>
</evidence>
<evidence type="ECO:0000256" key="6">
    <source>
        <dbReference type="ARBA" id="ARBA00022692"/>
    </source>
</evidence>
<keyword evidence="12" id="KW-1185">Reference proteome</keyword>
<dbReference type="EMBL" id="QZDT01000031">
    <property type="protein sequence ID" value="NBJ94144.1"/>
    <property type="molecule type" value="Genomic_DNA"/>
</dbReference>
<evidence type="ECO:0000256" key="10">
    <source>
        <dbReference type="SAM" id="Phobius"/>
    </source>
</evidence>
<accession>A0A9X5BHI4</accession>
<dbReference type="GO" id="GO:0046677">
    <property type="term" value="P:response to antibiotic"/>
    <property type="evidence" value="ECO:0007669"/>
    <property type="project" value="UniProtKB-KW"/>
</dbReference>
<evidence type="ECO:0000313" key="12">
    <source>
        <dbReference type="Proteomes" id="UP001154420"/>
    </source>
</evidence>
<feature type="transmembrane region" description="Helical" evidence="10">
    <location>
        <begin position="371"/>
        <end position="391"/>
    </location>
</feature>
<dbReference type="GO" id="GO:0015297">
    <property type="term" value="F:antiporter activity"/>
    <property type="evidence" value="ECO:0007669"/>
    <property type="project" value="InterPro"/>
</dbReference>
<keyword evidence="7 10" id="KW-1133">Transmembrane helix</keyword>
<evidence type="ECO:0000256" key="2">
    <source>
        <dbReference type="ARBA" id="ARBA00008417"/>
    </source>
</evidence>
<keyword evidence="5" id="KW-1003">Cell membrane</keyword>
<feature type="transmembrane region" description="Helical" evidence="10">
    <location>
        <begin position="325"/>
        <end position="351"/>
    </location>
</feature>
<feature type="transmembrane region" description="Helical" evidence="10">
    <location>
        <begin position="241"/>
        <end position="261"/>
    </location>
</feature>
<evidence type="ECO:0000256" key="1">
    <source>
        <dbReference type="ARBA" id="ARBA00004651"/>
    </source>
</evidence>
<dbReference type="InterPro" id="IPR051327">
    <property type="entry name" value="MATE_MepA_subfamily"/>
</dbReference>
<dbReference type="Pfam" id="PF01554">
    <property type="entry name" value="MatE"/>
    <property type="match status" value="2"/>
</dbReference>
<dbReference type="OrthoDB" id="9811110at2"/>
<evidence type="ECO:0000256" key="3">
    <source>
        <dbReference type="ARBA" id="ARBA00022106"/>
    </source>
</evidence>
<comment type="caution">
    <text evidence="11">The sequence shown here is derived from an EMBL/GenBank/DDBJ whole genome shotgun (WGS) entry which is preliminary data.</text>
</comment>
<reference evidence="11" key="1">
    <citation type="submission" date="2018-09" db="EMBL/GenBank/DDBJ databases">
        <title>Murine metabolic-syndrome-specific gut microbial biobank.</title>
        <authorList>
            <person name="Liu C."/>
        </authorList>
    </citation>
    <scope>NUCLEOTIDE SEQUENCE</scope>
    <source>
        <strain evidence="11">D42-62</strain>
    </source>
</reference>
<dbReference type="InterPro" id="IPR002528">
    <property type="entry name" value="MATE_fam"/>
</dbReference>
<dbReference type="Proteomes" id="UP001154420">
    <property type="component" value="Unassembled WGS sequence"/>
</dbReference>
<sequence length="462" mass="49696">MNDTQATANPLGYDKIGKLLTSYAVPSIIALIINSLYNMVDQIFIGQGVGFLGNGATNIIAPIATITIAIATLFGDGLAAFFSLSLGKGEGEKAAKGLGTSIMFGGIFGIIWTVLAFVFLKPLCLIFGATENILPYALDYGRIIVIGFTFQIVGNTINSAIRTDGSPRYAMLSMMIGAVLNIILDPVFIFVFHWGVEGAAIATIISQLFGLLFNIAYLFRMKTIKLFKQSFTLDIQTAGRIASLGFASGANNLTSTVVAFVSNNLMTKYGALSPYGADIPLTTFGLCMKVSMLAFSIGIGVASGSQPIIGFNYGAKKYDRVKKTFLLSAEVATIITFVSWIVFQCFPLQLIRIFGTESSLYEEFAVKCFHIYLLLTFLNGLQMCAGVLFQAIGQPMKAAVTSLSKQVIFYIPAMLILSRFFGLTGILMAGPTADALAFVLSGAFCFKEIKKMEQIGQNAEAQ</sequence>
<feature type="transmembrane region" description="Helical" evidence="10">
    <location>
        <begin position="281"/>
        <end position="304"/>
    </location>
</feature>
<evidence type="ECO:0000313" key="11">
    <source>
        <dbReference type="EMBL" id="NBJ94144.1"/>
    </source>
</evidence>
<dbReference type="InterPro" id="IPR048279">
    <property type="entry name" value="MdtK-like"/>
</dbReference>
<evidence type="ECO:0000256" key="4">
    <source>
        <dbReference type="ARBA" id="ARBA00022448"/>
    </source>
</evidence>
<keyword evidence="4" id="KW-0813">Transport</keyword>
<feature type="transmembrane region" description="Helical" evidence="10">
    <location>
        <begin position="59"/>
        <end position="86"/>
    </location>
</feature>
<feature type="transmembrane region" description="Helical" evidence="10">
    <location>
        <begin position="20"/>
        <end position="39"/>
    </location>
</feature>
<feature type="transmembrane region" description="Helical" evidence="10">
    <location>
        <begin position="169"/>
        <end position="192"/>
    </location>
</feature>
<dbReference type="RefSeq" id="WP_160561183.1">
    <property type="nucleotide sequence ID" value="NZ_QZDT01000031.1"/>
</dbReference>
<organism evidence="11 12">
    <name type="scientific">Parablautia muri</name>
    <dbReference type="NCBI Taxonomy" id="2320879"/>
    <lineage>
        <taxon>Bacteria</taxon>
        <taxon>Bacillati</taxon>
        <taxon>Bacillota</taxon>
        <taxon>Clostridia</taxon>
        <taxon>Lachnospirales</taxon>
        <taxon>Lachnospiraceae</taxon>
        <taxon>Parablautia</taxon>
    </lineage>
</organism>
<dbReference type="PIRSF" id="PIRSF006603">
    <property type="entry name" value="DinF"/>
    <property type="match status" value="1"/>
</dbReference>
<feature type="transmembrane region" description="Helical" evidence="10">
    <location>
        <begin position="140"/>
        <end position="157"/>
    </location>
</feature>
<protein>
    <recommendedName>
        <fullName evidence="3">Multidrug export protein MepA</fullName>
    </recommendedName>
</protein>
<name>A0A9X5BHI4_9FIRM</name>
<keyword evidence="6 10" id="KW-0812">Transmembrane</keyword>
<dbReference type="CDD" id="cd13143">
    <property type="entry name" value="MATE_MepA_like"/>
    <property type="match status" value="1"/>
</dbReference>
<keyword evidence="8 10" id="KW-0472">Membrane</keyword>
<feature type="transmembrane region" description="Helical" evidence="10">
    <location>
        <begin position="403"/>
        <end position="421"/>
    </location>
</feature>
<proteinExistence type="inferred from homology"/>
<dbReference type="PANTHER" id="PTHR43823">
    <property type="entry name" value="SPORULATION PROTEIN YKVU"/>
    <property type="match status" value="1"/>
</dbReference>
<dbReference type="GO" id="GO:0042910">
    <property type="term" value="F:xenobiotic transmembrane transporter activity"/>
    <property type="evidence" value="ECO:0007669"/>
    <property type="project" value="InterPro"/>
</dbReference>
<gene>
    <name evidence="11" type="ORF">D5281_16510</name>
</gene>
<dbReference type="NCBIfam" id="TIGR00797">
    <property type="entry name" value="matE"/>
    <property type="match status" value="1"/>
</dbReference>
<evidence type="ECO:0000256" key="9">
    <source>
        <dbReference type="ARBA" id="ARBA00023251"/>
    </source>
</evidence>
<keyword evidence="9" id="KW-0046">Antibiotic resistance</keyword>
<evidence type="ECO:0000256" key="5">
    <source>
        <dbReference type="ARBA" id="ARBA00022475"/>
    </source>
</evidence>
<dbReference type="PANTHER" id="PTHR43823:SF3">
    <property type="entry name" value="MULTIDRUG EXPORT PROTEIN MEPA"/>
    <property type="match status" value="1"/>
</dbReference>
<comment type="similarity">
    <text evidence="2">Belongs to the multi antimicrobial extrusion (MATE) (TC 2.A.66.1) family. MepA subfamily.</text>
</comment>
<dbReference type="InterPro" id="IPR045070">
    <property type="entry name" value="MATE_MepA-like"/>
</dbReference>